<organism evidence="3 4">
    <name type="scientific">Hymenobacter negativus</name>
    <dbReference type="NCBI Taxonomy" id="2795026"/>
    <lineage>
        <taxon>Bacteria</taxon>
        <taxon>Pseudomonadati</taxon>
        <taxon>Bacteroidota</taxon>
        <taxon>Cytophagia</taxon>
        <taxon>Cytophagales</taxon>
        <taxon>Hymenobacteraceae</taxon>
        <taxon>Hymenobacter</taxon>
    </lineage>
</organism>
<dbReference type="EMBL" id="JAEDAE010000009">
    <property type="protein sequence ID" value="MBH8559779.1"/>
    <property type="molecule type" value="Genomic_DNA"/>
</dbReference>
<accession>A0ABS0QC55</accession>
<dbReference type="PROSITE" id="PS50093">
    <property type="entry name" value="PKD"/>
    <property type="match status" value="1"/>
</dbReference>
<dbReference type="InterPro" id="IPR015943">
    <property type="entry name" value="WD40/YVTN_repeat-like_dom_sf"/>
</dbReference>
<dbReference type="Gene3D" id="2.60.40.10">
    <property type="entry name" value="Immunoglobulins"/>
    <property type="match status" value="1"/>
</dbReference>
<dbReference type="Gene3D" id="2.130.10.10">
    <property type="entry name" value="YVTN repeat-like/Quinoprotein amine dehydrogenase"/>
    <property type="match status" value="1"/>
</dbReference>
<dbReference type="Pfam" id="PF00801">
    <property type="entry name" value="PKD"/>
    <property type="match status" value="1"/>
</dbReference>
<evidence type="ECO:0000256" key="1">
    <source>
        <dbReference type="SAM" id="SignalP"/>
    </source>
</evidence>
<proteinExistence type="predicted"/>
<evidence type="ECO:0000313" key="3">
    <source>
        <dbReference type="EMBL" id="MBH8559779.1"/>
    </source>
</evidence>
<gene>
    <name evidence="3" type="ORF">I7X13_17085</name>
</gene>
<sequence>MRPNFLLFINRLILAGLFCLGVRPALAQGENNNWYCGDKLGIGFVPQPTWLRTSSIESQEPNSTISDAAGNLLFYTNGITIWNRNHGVMTNACATCDGYPAGLLGHTSAQRGALIVSRPGTPGHYYVFATDAREHGLANGVTYSEVDMSLSGGLGGVTAVRNVQLPTGAVMCEGVAGMQHANRRDVWVVVQGVNNGLAYSFLVTPAGVSHVPVTNPIPWNSGLGFLKFSPDGHRIARSSGDARLELYDFDASTGRITNPQVVQTTDPERPGEYSVSGLEFSPDNSKLYLACSIPQILKIQGKLVQLDLQAGSLAAIRSSAQTIRPRTGDIDNVLNAVEMGPDGRIYVGRSSSTYLGCVVRPNQRGAACVFQADALPIGFRLASEYGLQNFVRPQPPEVAFNAEPACLGAPMRFTVATIPTNPSTIPPTYTWHFGGLPGTIGTDSASGPTVFHAFAQTGTYLVQLTIVVGGQAYTSARYVTVDPRPRVTLSREATVLRQGSSLQLRTKEESLRNTYRWSDGSTGRFLTVAAPGKYWVEVSNEYGCTAADTILIKSGSLPNIITPNGDGRNETLVMQGWRAADWQVDIYNRWGRRVYHQESYQNLWNASDQPAGVYYYYFSNLTSAERLTGWVEVVR</sequence>
<dbReference type="Proteomes" id="UP000625631">
    <property type="component" value="Unassembled WGS sequence"/>
</dbReference>
<keyword evidence="4" id="KW-1185">Reference proteome</keyword>
<evidence type="ECO:0000259" key="2">
    <source>
        <dbReference type="PROSITE" id="PS50093"/>
    </source>
</evidence>
<name>A0ABS0QC55_9BACT</name>
<dbReference type="SUPFAM" id="SSF49299">
    <property type="entry name" value="PKD domain"/>
    <property type="match status" value="1"/>
</dbReference>
<evidence type="ECO:0000313" key="4">
    <source>
        <dbReference type="Proteomes" id="UP000625631"/>
    </source>
</evidence>
<protein>
    <submittedName>
        <fullName evidence="3">Gliding motility-associated C-terminal domain-containing protein</fullName>
    </submittedName>
</protein>
<feature type="signal peptide" evidence="1">
    <location>
        <begin position="1"/>
        <end position="27"/>
    </location>
</feature>
<keyword evidence="1" id="KW-0732">Signal</keyword>
<dbReference type="InterPro" id="IPR035986">
    <property type="entry name" value="PKD_dom_sf"/>
</dbReference>
<dbReference type="SUPFAM" id="SSF82171">
    <property type="entry name" value="DPP6 N-terminal domain-like"/>
    <property type="match status" value="1"/>
</dbReference>
<comment type="caution">
    <text evidence="3">The sequence shown here is derived from an EMBL/GenBank/DDBJ whole genome shotgun (WGS) entry which is preliminary data.</text>
</comment>
<dbReference type="InterPro" id="IPR013783">
    <property type="entry name" value="Ig-like_fold"/>
</dbReference>
<dbReference type="CDD" id="cd00146">
    <property type="entry name" value="PKD"/>
    <property type="match status" value="1"/>
</dbReference>
<dbReference type="Pfam" id="PF13585">
    <property type="entry name" value="CHU_C"/>
    <property type="match status" value="1"/>
</dbReference>
<feature type="domain" description="PKD" evidence="2">
    <location>
        <begin position="426"/>
        <end position="466"/>
    </location>
</feature>
<dbReference type="InterPro" id="IPR000601">
    <property type="entry name" value="PKD_dom"/>
</dbReference>
<feature type="chain" id="PRO_5046857282" evidence="1">
    <location>
        <begin position="28"/>
        <end position="635"/>
    </location>
</feature>
<dbReference type="RefSeq" id="WP_198076405.1">
    <property type="nucleotide sequence ID" value="NZ_JAEDAE010000009.1"/>
</dbReference>
<reference evidence="3 4" key="1">
    <citation type="submission" date="2020-12" db="EMBL/GenBank/DDBJ databases">
        <title>Hymenobacter sp.</title>
        <authorList>
            <person name="Kim M.K."/>
        </authorList>
    </citation>
    <scope>NUCLEOTIDE SEQUENCE [LARGE SCALE GENOMIC DNA]</scope>
    <source>
        <strain evidence="3 4">BT442</strain>
    </source>
</reference>